<organism evidence="2 3">
    <name type="scientific">Pterulicium gracile</name>
    <dbReference type="NCBI Taxonomy" id="1884261"/>
    <lineage>
        <taxon>Eukaryota</taxon>
        <taxon>Fungi</taxon>
        <taxon>Dikarya</taxon>
        <taxon>Basidiomycota</taxon>
        <taxon>Agaricomycotina</taxon>
        <taxon>Agaricomycetes</taxon>
        <taxon>Agaricomycetidae</taxon>
        <taxon>Agaricales</taxon>
        <taxon>Pleurotineae</taxon>
        <taxon>Pterulaceae</taxon>
        <taxon>Pterulicium</taxon>
    </lineage>
</organism>
<dbReference type="Proteomes" id="UP000305067">
    <property type="component" value="Unassembled WGS sequence"/>
</dbReference>
<keyword evidence="1" id="KW-0732">Signal</keyword>
<evidence type="ECO:0000256" key="1">
    <source>
        <dbReference type="SAM" id="SignalP"/>
    </source>
</evidence>
<gene>
    <name evidence="2" type="ORF">BDV98DRAFT_563966</name>
</gene>
<accession>A0A5C3QY53</accession>
<dbReference type="EMBL" id="ML178820">
    <property type="protein sequence ID" value="TFL03284.1"/>
    <property type="molecule type" value="Genomic_DNA"/>
</dbReference>
<keyword evidence="3" id="KW-1185">Reference proteome</keyword>
<proteinExistence type="predicted"/>
<reference evidence="2 3" key="1">
    <citation type="journal article" date="2019" name="Nat. Ecol. Evol.">
        <title>Megaphylogeny resolves global patterns of mushroom evolution.</title>
        <authorList>
            <person name="Varga T."/>
            <person name="Krizsan K."/>
            <person name="Foldi C."/>
            <person name="Dima B."/>
            <person name="Sanchez-Garcia M."/>
            <person name="Sanchez-Ramirez S."/>
            <person name="Szollosi G.J."/>
            <person name="Szarkandi J.G."/>
            <person name="Papp V."/>
            <person name="Albert L."/>
            <person name="Andreopoulos W."/>
            <person name="Angelini C."/>
            <person name="Antonin V."/>
            <person name="Barry K.W."/>
            <person name="Bougher N.L."/>
            <person name="Buchanan P."/>
            <person name="Buyck B."/>
            <person name="Bense V."/>
            <person name="Catcheside P."/>
            <person name="Chovatia M."/>
            <person name="Cooper J."/>
            <person name="Damon W."/>
            <person name="Desjardin D."/>
            <person name="Finy P."/>
            <person name="Geml J."/>
            <person name="Haridas S."/>
            <person name="Hughes K."/>
            <person name="Justo A."/>
            <person name="Karasinski D."/>
            <person name="Kautmanova I."/>
            <person name="Kiss B."/>
            <person name="Kocsube S."/>
            <person name="Kotiranta H."/>
            <person name="LaButti K.M."/>
            <person name="Lechner B.E."/>
            <person name="Liimatainen K."/>
            <person name="Lipzen A."/>
            <person name="Lukacs Z."/>
            <person name="Mihaltcheva S."/>
            <person name="Morgado L.N."/>
            <person name="Niskanen T."/>
            <person name="Noordeloos M.E."/>
            <person name="Ohm R.A."/>
            <person name="Ortiz-Santana B."/>
            <person name="Ovrebo C."/>
            <person name="Racz N."/>
            <person name="Riley R."/>
            <person name="Savchenko A."/>
            <person name="Shiryaev A."/>
            <person name="Soop K."/>
            <person name="Spirin V."/>
            <person name="Szebenyi C."/>
            <person name="Tomsovsky M."/>
            <person name="Tulloss R.E."/>
            <person name="Uehling J."/>
            <person name="Grigoriev I.V."/>
            <person name="Vagvolgyi C."/>
            <person name="Papp T."/>
            <person name="Martin F.M."/>
            <person name="Miettinen O."/>
            <person name="Hibbett D.S."/>
            <person name="Nagy L.G."/>
        </authorList>
    </citation>
    <scope>NUCLEOTIDE SEQUENCE [LARGE SCALE GENOMIC DNA]</scope>
    <source>
        <strain evidence="2 3">CBS 309.79</strain>
    </source>
</reference>
<feature type="signal peptide" evidence="1">
    <location>
        <begin position="1"/>
        <end position="16"/>
    </location>
</feature>
<evidence type="ECO:0000313" key="3">
    <source>
        <dbReference type="Proteomes" id="UP000305067"/>
    </source>
</evidence>
<feature type="chain" id="PRO_5022677219" evidence="1">
    <location>
        <begin position="17"/>
        <end position="102"/>
    </location>
</feature>
<sequence length="102" mass="10752">MPTVPLPASLPVLALALRSNLVAQLASKERLGDVTTVAAVGLDVAFVAEGGRERRALDKGVFLDGDVLRVDLANGLVERHARRNPALSNGCNVYIGFAFQLG</sequence>
<dbReference type="AlphaFoldDB" id="A0A5C3QY53"/>
<name>A0A5C3QY53_9AGAR</name>
<protein>
    <submittedName>
        <fullName evidence="2">Uncharacterized protein</fullName>
    </submittedName>
</protein>
<evidence type="ECO:0000313" key="2">
    <source>
        <dbReference type="EMBL" id="TFL03284.1"/>
    </source>
</evidence>